<dbReference type="AlphaFoldDB" id="A0A6L2MEG6"/>
<evidence type="ECO:0000313" key="1">
    <source>
        <dbReference type="EMBL" id="GEU72278.1"/>
    </source>
</evidence>
<comment type="caution">
    <text evidence="1">The sequence shown here is derived from an EMBL/GenBank/DDBJ whole genome shotgun (WGS) entry which is preliminary data.</text>
</comment>
<organism evidence="1">
    <name type="scientific">Tanacetum cinerariifolium</name>
    <name type="common">Dalmatian daisy</name>
    <name type="synonym">Chrysanthemum cinerariifolium</name>
    <dbReference type="NCBI Taxonomy" id="118510"/>
    <lineage>
        <taxon>Eukaryota</taxon>
        <taxon>Viridiplantae</taxon>
        <taxon>Streptophyta</taxon>
        <taxon>Embryophyta</taxon>
        <taxon>Tracheophyta</taxon>
        <taxon>Spermatophyta</taxon>
        <taxon>Magnoliopsida</taxon>
        <taxon>eudicotyledons</taxon>
        <taxon>Gunneridae</taxon>
        <taxon>Pentapetalae</taxon>
        <taxon>asterids</taxon>
        <taxon>campanulids</taxon>
        <taxon>Asterales</taxon>
        <taxon>Asteraceae</taxon>
        <taxon>Asteroideae</taxon>
        <taxon>Anthemideae</taxon>
        <taxon>Anthemidinae</taxon>
        <taxon>Tanacetum</taxon>
    </lineage>
</organism>
<name>A0A6L2MEG6_TANCI</name>
<keyword evidence="1" id="KW-0695">RNA-directed DNA polymerase</keyword>
<protein>
    <submittedName>
        <fullName evidence="1">Reverse transcriptase domain-containing protein</fullName>
    </submittedName>
</protein>
<keyword evidence="1" id="KW-0548">Nucleotidyltransferase</keyword>
<proteinExistence type="predicted"/>
<dbReference type="EMBL" id="BKCJ010006460">
    <property type="protein sequence ID" value="GEU72278.1"/>
    <property type="molecule type" value="Genomic_DNA"/>
</dbReference>
<dbReference type="GO" id="GO:0003964">
    <property type="term" value="F:RNA-directed DNA polymerase activity"/>
    <property type="evidence" value="ECO:0007669"/>
    <property type="project" value="UniProtKB-KW"/>
</dbReference>
<accession>A0A6L2MEG6</accession>
<reference evidence="1" key="1">
    <citation type="journal article" date="2019" name="Sci. Rep.">
        <title>Draft genome of Tanacetum cinerariifolium, the natural source of mosquito coil.</title>
        <authorList>
            <person name="Yamashiro T."/>
            <person name="Shiraishi A."/>
            <person name="Satake H."/>
            <person name="Nakayama K."/>
        </authorList>
    </citation>
    <scope>NUCLEOTIDE SEQUENCE</scope>
</reference>
<gene>
    <name evidence="1" type="ORF">Tci_044256</name>
</gene>
<sequence length="174" mass="20580">MEDNRRWESGMRVNIPNFDRDTFNPEGFIDWLIAVEEIFEFKEVPENKRVSLIDTKLRGRASAWWQQMKLTRERVGKSKITSWYQESKFLIKMPPRRSEGEELEYPFFEGDGSSSDEWGDYGVACDDYEGASVFDDDYKKAPVFDDDQFKEESTSVYDTDIEDIIKEEDDEFIN</sequence>
<keyword evidence="1" id="KW-0808">Transferase</keyword>